<evidence type="ECO:0000256" key="5">
    <source>
        <dbReference type="ARBA" id="ARBA00022723"/>
    </source>
</evidence>
<feature type="binding site" evidence="13">
    <location>
        <begin position="8"/>
        <end position="10"/>
    </location>
    <ligand>
        <name>substrate</name>
    </ligand>
</feature>
<dbReference type="NCBIfam" id="TIGR02009">
    <property type="entry name" value="PGMB-YQAB-SF"/>
    <property type="match status" value="1"/>
</dbReference>
<dbReference type="GO" id="GO:0008801">
    <property type="term" value="F:beta-phosphoglucomutase activity"/>
    <property type="evidence" value="ECO:0007669"/>
    <property type="project" value="UniProtKB-EC"/>
</dbReference>
<dbReference type="PATRIC" id="fig|888064.11.peg.210"/>
<accession>E6LHM4</accession>
<evidence type="ECO:0000256" key="11">
    <source>
        <dbReference type="ARBA" id="ARBA00044991"/>
    </source>
</evidence>
<feature type="active site" description="Proton donor/acceptor" evidence="12">
    <location>
        <position position="10"/>
    </location>
</feature>
<evidence type="ECO:0000256" key="8">
    <source>
        <dbReference type="ARBA" id="ARBA00023277"/>
    </source>
</evidence>
<comment type="cofactor">
    <cofactor evidence="14">
        <name>Mg(2+)</name>
        <dbReference type="ChEBI" id="CHEBI:18420"/>
    </cofactor>
    <text evidence="14">Binds 2 magnesium ions per subunit.</text>
</comment>
<organism evidence="16 17">
    <name type="scientific">Enterococcus italicus (strain DSM 15952 / CCUG 50447 / LMG 22039 / TP 1.5)</name>
    <dbReference type="NCBI Taxonomy" id="888064"/>
    <lineage>
        <taxon>Bacteria</taxon>
        <taxon>Bacillati</taxon>
        <taxon>Bacillota</taxon>
        <taxon>Bacilli</taxon>
        <taxon>Lactobacillales</taxon>
        <taxon>Enterococcaceae</taxon>
        <taxon>Enterococcus</taxon>
    </lineage>
</organism>
<dbReference type="eggNOG" id="COG0637">
    <property type="taxonomic scope" value="Bacteria"/>
</dbReference>
<evidence type="ECO:0000256" key="6">
    <source>
        <dbReference type="ARBA" id="ARBA00022842"/>
    </source>
</evidence>
<evidence type="ECO:0000256" key="4">
    <source>
        <dbReference type="ARBA" id="ARBA00022553"/>
    </source>
</evidence>
<dbReference type="InterPro" id="IPR023214">
    <property type="entry name" value="HAD_sf"/>
</dbReference>
<keyword evidence="17" id="KW-1185">Reference proteome</keyword>
<dbReference type="STRING" id="888064.HMPREF9088_1864"/>
<dbReference type="AlphaFoldDB" id="E6LHM4"/>
<dbReference type="CDD" id="cd02598">
    <property type="entry name" value="HAD_BPGM"/>
    <property type="match status" value="1"/>
</dbReference>
<feature type="binding site" evidence="14">
    <location>
        <position position="170"/>
    </location>
    <ligand>
        <name>Mg(2+)</name>
        <dbReference type="ChEBI" id="CHEBI:18420"/>
    </ligand>
</feature>
<dbReference type="RefSeq" id="WP_007208877.1">
    <property type="nucleotide sequence ID" value="NZ_GL622241.1"/>
</dbReference>
<feature type="binding site" evidence="13">
    <location>
        <position position="51"/>
    </location>
    <ligand>
        <name>substrate</name>
    </ligand>
</feature>
<dbReference type="EMBL" id="AEPV01000071">
    <property type="protein sequence ID" value="EFU73279.1"/>
    <property type="molecule type" value="Genomic_DNA"/>
</dbReference>
<feature type="binding site" evidence="13">
    <location>
        <position position="77"/>
    </location>
    <ligand>
        <name>substrate</name>
    </ligand>
</feature>
<evidence type="ECO:0000256" key="2">
    <source>
        <dbReference type="ARBA" id="ARBA00006171"/>
    </source>
</evidence>
<dbReference type="InterPro" id="IPR023198">
    <property type="entry name" value="PGP-like_dom2"/>
</dbReference>
<comment type="similarity">
    <text evidence="2">Belongs to the HAD-like hydrolase superfamily. CbbY/CbbZ/Gph/YieH family.</text>
</comment>
<feature type="binding site" evidence="14">
    <location>
        <position position="8"/>
    </location>
    <ligand>
        <name>Mg(2+)</name>
        <dbReference type="ChEBI" id="CHEBI:18420"/>
    </ligand>
</feature>
<evidence type="ECO:0000256" key="13">
    <source>
        <dbReference type="PIRSR" id="PIRSR610972-2"/>
    </source>
</evidence>
<dbReference type="PRINTS" id="PR00413">
    <property type="entry name" value="HADHALOGNASE"/>
</dbReference>
<dbReference type="Proteomes" id="UP000010296">
    <property type="component" value="Unassembled WGS sequence"/>
</dbReference>
<keyword evidence="8" id="KW-0119">Carbohydrate metabolism</keyword>
<dbReference type="SFLD" id="SFLDF00046">
    <property type="entry name" value="beta-phosphoglucomutase"/>
    <property type="match status" value="1"/>
</dbReference>
<feature type="binding site" evidence="13">
    <location>
        <position position="24"/>
    </location>
    <ligand>
        <name>substrate</name>
    </ligand>
</feature>
<dbReference type="SFLD" id="SFLDG01135">
    <property type="entry name" value="C1.5.6:_HAD__Beta-PGM__Phospha"/>
    <property type="match status" value="1"/>
</dbReference>
<evidence type="ECO:0000313" key="17">
    <source>
        <dbReference type="Proteomes" id="UP000010296"/>
    </source>
</evidence>
<sequence length="223" mass="24148">MFKGVLFDLDGVITDTAEYHFLAWQALANELGITIDRKFNERLKGVSREDSLRLILAEGKQEDRYSPTEFAALAKKKNDHYKEMIQSVTPADIYPGIQSLLTALKENQIGIALASASKNGPFLLEHLGIMALFDTIVDPASLKAGKPAPDIYEAAASQLSLAPSECIGIEDALAGIQAIQASGALPIGIGKEVDLGTDIALVPDTSQLTYDFLCDTWQNQIHS</sequence>
<keyword evidence="7 16" id="KW-0413">Isomerase</keyword>
<gene>
    <name evidence="16" type="primary">pgmB</name>
    <name evidence="16" type="ORF">HMPREF9088_1864</name>
</gene>
<keyword evidence="6 14" id="KW-0460">Magnesium</keyword>
<feature type="site" description="Important for catalytic activity and assists the phosphoryl transfer reaction to Asp8 by balancing charge and orienting the reacting groups" evidence="15">
    <location>
        <position position="146"/>
    </location>
</feature>
<dbReference type="PANTHER" id="PTHR18901:SF38">
    <property type="entry name" value="PSEUDOURIDINE-5'-PHOSPHATASE"/>
    <property type="match status" value="1"/>
</dbReference>
<evidence type="ECO:0000256" key="10">
    <source>
        <dbReference type="ARBA" id="ARBA00044968"/>
    </source>
</evidence>
<feature type="binding site" evidence="14">
    <location>
        <position position="171"/>
    </location>
    <ligand>
        <name>Mg(2+)</name>
        <dbReference type="ChEBI" id="CHEBI:18420"/>
    </ligand>
</feature>
<evidence type="ECO:0000256" key="15">
    <source>
        <dbReference type="PIRSR" id="PIRSR610972-4"/>
    </source>
</evidence>
<dbReference type="EC" id="5.4.2.6" evidence="10"/>
<protein>
    <recommendedName>
        <fullName evidence="11">Beta-phosphoglucomutase</fullName>
        <ecNumber evidence="10">5.4.2.6</ecNumber>
    </recommendedName>
</protein>
<dbReference type="InterPro" id="IPR010976">
    <property type="entry name" value="B-phosphoglucomutase_hydrolase"/>
</dbReference>
<feature type="binding site" evidence="13">
    <location>
        <begin position="115"/>
        <end position="119"/>
    </location>
    <ligand>
        <name>substrate</name>
    </ligand>
</feature>
<dbReference type="InterPro" id="IPR006439">
    <property type="entry name" value="HAD-SF_hydro_IA"/>
</dbReference>
<keyword evidence="3" id="KW-0963">Cytoplasm</keyword>
<dbReference type="OrthoDB" id="9797743at2"/>
<evidence type="ECO:0000256" key="3">
    <source>
        <dbReference type="ARBA" id="ARBA00022490"/>
    </source>
</evidence>
<dbReference type="SFLD" id="SFLDS00003">
    <property type="entry name" value="Haloacid_Dehalogenase"/>
    <property type="match status" value="1"/>
</dbReference>
<name>E6LHM4_ENTI1</name>
<evidence type="ECO:0000256" key="9">
    <source>
        <dbReference type="ARBA" id="ARBA00044926"/>
    </source>
</evidence>
<dbReference type="NCBIfam" id="TIGR01509">
    <property type="entry name" value="HAD-SF-IA-v3"/>
    <property type="match status" value="1"/>
</dbReference>
<evidence type="ECO:0000256" key="7">
    <source>
        <dbReference type="ARBA" id="ARBA00023235"/>
    </source>
</evidence>
<dbReference type="GO" id="GO:0000287">
    <property type="term" value="F:magnesium ion binding"/>
    <property type="evidence" value="ECO:0007669"/>
    <property type="project" value="InterPro"/>
</dbReference>
<dbReference type="InterPro" id="IPR036412">
    <property type="entry name" value="HAD-like_sf"/>
</dbReference>
<evidence type="ECO:0000313" key="16">
    <source>
        <dbReference type="EMBL" id="EFU73279.1"/>
    </source>
</evidence>
<dbReference type="HOGENOM" id="CLU_045011_13_3_9"/>
<feature type="binding site" evidence="13">
    <location>
        <begin position="43"/>
        <end position="48"/>
    </location>
    <ligand>
        <name>substrate</name>
    </ligand>
</feature>
<dbReference type="GO" id="GO:0005975">
    <property type="term" value="P:carbohydrate metabolic process"/>
    <property type="evidence" value="ECO:0007669"/>
    <property type="project" value="InterPro"/>
</dbReference>
<keyword evidence="4" id="KW-0597">Phosphoprotein</keyword>
<dbReference type="Pfam" id="PF00702">
    <property type="entry name" value="Hydrolase"/>
    <property type="match status" value="1"/>
</dbReference>
<dbReference type="FunFam" id="1.10.150.240:FF:000010">
    <property type="entry name" value="Beta-phosphoglucomutase"/>
    <property type="match status" value="1"/>
</dbReference>
<feature type="binding site" evidence="13">
    <location>
        <position position="146"/>
    </location>
    <ligand>
        <name>substrate</name>
    </ligand>
</feature>
<evidence type="ECO:0000256" key="14">
    <source>
        <dbReference type="PIRSR" id="PIRSR610972-3"/>
    </source>
</evidence>
<evidence type="ECO:0000256" key="1">
    <source>
        <dbReference type="ARBA" id="ARBA00004496"/>
    </source>
</evidence>
<feature type="site" description="Important for catalytic activity and assists the phosphoryl transfer reaction to Asp8 by balancing charge and orienting the reacting groups" evidence="15">
    <location>
        <position position="115"/>
    </location>
</feature>
<comment type="catalytic activity">
    <reaction evidence="9">
        <text>beta-D-glucose 1-phosphate = beta-D-glucose 6-phosphate</text>
        <dbReference type="Rhea" id="RHEA:20113"/>
        <dbReference type="ChEBI" id="CHEBI:57684"/>
        <dbReference type="ChEBI" id="CHEBI:58247"/>
        <dbReference type="EC" id="5.4.2.6"/>
    </reaction>
</comment>
<comment type="subcellular location">
    <subcellularLocation>
        <location evidence="1">Cytoplasm</location>
    </subcellularLocation>
</comment>
<proteinExistence type="inferred from homology"/>
<dbReference type="Gene3D" id="3.40.50.1000">
    <property type="entry name" value="HAD superfamily/HAD-like"/>
    <property type="match status" value="1"/>
</dbReference>
<dbReference type="SFLD" id="SFLDG01129">
    <property type="entry name" value="C1.5:_HAD__Beta-PGM__Phosphata"/>
    <property type="match status" value="1"/>
</dbReference>
<dbReference type="NCBIfam" id="TIGR01990">
    <property type="entry name" value="bPGM"/>
    <property type="match status" value="1"/>
</dbReference>
<dbReference type="PANTHER" id="PTHR18901">
    <property type="entry name" value="2-DEOXYGLUCOSE-6-PHOSPHATE PHOSPHATASE 2"/>
    <property type="match status" value="1"/>
</dbReference>
<evidence type="ECO:0000256" key="12">
    <source>
        <dbReference type="PIRSR" id="PIRSR610972-1"/>
    </source>
</evidence>
<dbReference type="Gene3D" id="1.10.150.240">
    <property type="entry name" value="Putative phosphatase, domain 2"/>
    <property type="match status" value="1"/>
</dbReference>
<feature type="active site" description="Nucleophile" evidence="12">
    <location>
        <position position="8"/>
    </location>
</feature>
<dbReference type="InterPro" id="IPR010972">
    <property type="entry name" value="Beta-PGM"/>
</dbReference>
<keyword evidence="5 14" id="KW-0479">Metal-binding</keyword>
<dbReference type="SUPFAM" id="SSF56784">
    <property type="entry name" value="HAD-like"/>
    <property type="match status" value="1"/>
</dbReference>
<comment type="caution">
    <text evidence="16">The sequence shown here is derived from an EMBL/GenBank/DDBJ whole genome shotgun (WGS) entry which is preliminary data.</text>
</comment>
<feature type="binding site" evidence="14">
    <location>
        <position position="10"/>
    </location>
    <ligand>
        <name>Mg(2+)</name>
        <dbReference type="ChEBI" id="CHEBI:18420"/>
    </ligand>
</feature>
<reference evidence="16 17" key="1">
    <citation type="submission" date="2010-12" db="EMBL/GenBank/DDBJ databases">
        <authorList>
            <person name="Muzny D."/>
            <person name="Qin X."/>
            <person name="Deng J."/>
            <person name="Jiang H."/>
            <person name="Liu Y."/>
            <person name="Qu J."/>
            <person name="Song X.-Z."/>
            <person name="Zhang L."/>
            <person name="Thornton R."/>
            <person name="Coyle M."/>
            <person name="Francisco L."/>
            <person name="Jackson L."/>
            <person name="Javaid M."/>
            <person name="Korchina V."/>
            <person name="Kovar C."/>
            <person name="Mata R."/>
            <person name="Mathew T."/>
            <person name="Ngo R."/>
            <person name="Nguyen L."/>
            <person name="Nguyen N."/>
            <person name="Okwuonu G."/>
            <person name="Ongeri F."/>
            <person name="Pham C."/>
            <person name="Simmons D."/>
            <person name="Wilczek-Boney K."/>
            <person name="Hale W."/>
            <person name="Jakkamsetti A."/>
            <person name="Pham P."/>
            <person name="Ruth R."/>
            <person name="San Lucas F."/>
            <person name="Warren J."/>
            <person name="Zhang J."/>
            <person name="Zhao Z."/>
            <person name="Zhou C."/>
            <person name="Zhu D."/>
            <person name="Lee S."/>
            <person name="Bess C."/>
            <person name="Blankenburg K."/>
            <person name="Forbes L."/>
            <person name="Fu Q."/>
            <person name="Gubbala S."/>
            <person name="Hirani K."/>
            <person name="Jayaseelan J.C."/>
            <person name="Lara F."/>
            <person name="Munidasa M."/>
            <person name="Palculict T."/>
            <person name="Patil S."/>
            <person name="Pu L.-L."/>
            <person name="Saada N."/>
            <person name="Tang L."/>
            <person name="Weissenberger G."/>
            <person name="Zhu Y."/>
            <person name="Hemphill L."/>
            <person name="Shang Y."/>
            <person name="Youmans B."/>
            <person name="Ayvaz T."/>
            <person name="Ross M."/>
            <person name="Santibanez J."/>
            <person name="Aqrawi P."/>
            <person name="Gross S."/>
            <person name="Joshi V."/>
            <person name="Fowler G."/>
            <person name="Nazareth L."/>
            <person name="Reid J."/>
            <person name="Worley K."/>
            <person name="Petrosino J."/>
            <person name="Highlander S."/>
            <person name="Gibbs R."/>
        </authorList>
    </citation>
    <scope>NUCLEOTIDE SEQUENCE [LARGE SCALE GENOMIC DNA]</scope>
    <source>
        <strain evidence="17">DSM 15952 / CCUG 50447 / LMG 22039 / TP 1.5</strain>
    </source>
</reference>
<dbReference type="GO" id="GO:0005737">
    <property type="term" value="C:cytoplasm"/>
    <property type="evidence" value="ECO:0007669"/>
    <property type="project" value="UniProtKB-SubCell"/>
</dbReference>